<dbReference type="EMBL" id="GGEC01058970">
    <property type="protein sequence ID" value="MBX39454.1"/>
    <property type="molecule type" value="Transcribed_RNA"/>
</dbReference>
<sequence length="44" mass="4959">MQPPVPTASALSSPSVDCHRGRLWCWSCPWEMVSHNQMPSMKTT</sequence>
<accession>A0A2P2NAE9</accession>
<organism evidence="1">
    <name type="scientific">Rhizophora mucronata</name>
    <name type="common">Asiatic mangrove</name>
    <dbReference type="NCBI Taxonomy" id="61149"/>
    <lineage>
        <taxon>Eukaryota</taxon>
        <taxon>Viridiplantae</taxon>
        <taxon>Streptophyta</taxon>
        <taxon>Embryophyta</taxon>
        <taxon>Tracheophyta</taxon>
        <taxon>Spermatophyta</taxon>
        <taxon>Magnoliopsida</taxon>
        <taxon>eudicotyledons</taxon>
        <taxon>Gunneridae</taxon>
        <taxon>Pentapetalae</taxon>
        <taxon>rosids</taxon>
        <taxon>fabids</taxon>
        <taxon>Malpighiales</taxon>
        <taxon>Rhizophoraceae</taxon>
        <taxon>Rhizophora</taxon>
    </lineage>
</organism>
<protein>
    <submittedName>
        <fullName evidence="1">Uncharacterized protein</fullName>
    </submittedName>
</protein>
<reference evidence="1" key="1">
    <citation type="submission" date="2018-02" db="EMBL/GenBank/DDBJ databases">
        <title>Rhizophora mucronata_Transcriptome.</title>
        <authorList>
            <person name="Meera S.P."/>
            <person name="Sreeshan A."/>
            <person name="Augustine A."/>
        </authorList>
    </citation>
    <scope>NUCLEOTIDE SEQUENCE</scope>
    <source>
        <tissue evidence="1">Leaf</tissue>
    </source>
</reference>
<name>A0A2P2NAE9_RHIMU</name>
<proteinExistence type="predicted"/>
<evidence type="ECO:0000313" key="1">
    <source>
        <dbReference type="EMBL" id="MBX39454.1"/>
    </source>
</evidence>
<dbReference type="AlphaFoldDB" id="A0A2P2NAE9"/>